<name>A0A974GYF3_XENLA</name>
<evidence type="ECO:0000313" key="1">
    <source>
        <dbReference type="EMBL" id="OCT55191.1"/>
    </source>
</evidence>
<sequence>MECLFLTRPRLSTTLEIRYLSKKRVSAWELVEREAAEKIENQAALQTRSNMRVISSDLVSNNQAGD</sequence>
<accession>A0A974GYF3</accession>
<gene>
    <name evidence="1" type="ORF">XELAEV_18003947mg</name>
</gene>
<dbReference type="Proteomes" id="UP000694892">
    <property type="component" value="Unassembled WGS sequence"/>
</dbReference>
<proteinExistence type="predicted"/>
<reference evidence="1" key="1">
    <citation type="submission" date="2016-05" db="EMBL/GenBank/DDBJ databases">
        <title>WGS assembly of Xenopus laevis.</title>
        <authorList>
            <person name="Session A."/>
            <person name="Uno Y."/>
            <person name="Kwon T."/>
            <person name="Chapman J."/>
            <person name="Toyoda A."/>
            <person name="Takahashi S."/>
            <person name="Fukui A."/>
            <person name="Hikosaka A."/>
            <person name="Putnam N."/>
            <person name="Stites J."/>
            <person name="Van Heeringen S."/>
            <person name="Quigley I."/>
            <person name="Heinz S."/>
            <person name="Hellsten U."/>
            <person name="Lyons J."/>
            <person name="Suzuki A."/>
            <person name="Kondo M."/>
            <person name="Ogino H."/>
            <person name="Ochi H."/>
            <person name="Bogdanovic O."/>
            <person name="Lister R."/>
            <person name="Georgiou G."/>
            <person name="Paranjpe S."/>
            <person name="Van Kruijsbergen I."/>
            <person name="Mozaffari S."/>
            <person name="Shu S."/>
            <person name="Schmutz J."/>
            <person name="Jenkins J."/>
            <person name="Grimwood J."/>
            <person name="Carlson J."/>
            <person name="Mitros T."/>
            <person name="Simakov O."/>
            <person name="Heald R."/>
            <person name="Miller K."/>
            <person name="Haudenschild C."/>
            <person name="Kuroki Y."/>
            <person name="Tanaka T."/>
            <person name="Michiue T."/>
            <person name="Watanabe M."/>
            <person name="Kinoshita T."/>
            <person name="Ohta Y."/>
            <person name="Mawaribuchi S."/>
            <person name="Suzuki Y."/>
            <person name="Haramoto Y."/>
            <person name="Yamamoto T."/>
            <person name="Takagi C."/>
            <person name="Kitzman J."/>
            <person name="Shendure J."/>
            <person name="Nakayama T."/>
            <person name="Izutsu Y."/>
            <person name="Robert J."/>
            <person name="Dichmann D."/>
            <person name="Flajnik M."/>
            <person name="Houston D."/>
            <person name="Marcotte E."/>
            <person name="Wallingford J."/>
            <person name="Ito Y."/>
            <person name="Asashima M."/>
            <person name="Ueno N."/>
            <person name="Matsuda Y."/>
            <person name="Jan Veenstra G."/>
            <person name="Fujiyama A."/>
            <person name="Harland R."/>
            <person name="Taira M."/>
            <person name="Rokhsar D.S."/>
        </authorList>
    </citation>
    <scope>NUCLEOTIDE SEQUENCE</scope>
    <source>
        <strain evidence="1">J</strain>
        <tissue evidence="1">Blood</tissue>
    </source>
</reference>
<dbReference type="EMBL" id="KV523212">
    <property type="protein sequence ID" value="OCT55191.1"/>
    <property type="molecule type" value="Genomic_DNA"/>
</dbReference>
<protein>
    <submittedName>
        <fullName evidence="1">Uncharacterized protein</fullName>
    </submittedName>
</protein>
<dbReference type="AlphaFoldDB" id="A0A974GYF3"/>
<organism evidence="1">
    <name type="scientific">Xenopus laevis</name>
    <name type="common">African clawed frog</name>
    <dbReference type="NCBI Taxonomy" id="8355"/>
    <lineage>
        <taxon>Eukaryota</taxon>
        <taxon>Metazoa</taxon>
        <taxon>Chordata</taxon>
        <taxon>Craniata</taxon>
        <taxon>Vertebrata</taxon>
        <taxon>Euteleostomi</taxon>
        <taxon>Amphibia</taxon>
        <taxon>Batrachia</taxon>
        <taxon>Anura</taxon>
        <taxon>Pipoidea</taxon>
        <taxon>Pipidae</taxon>
        <taxon>Xenopodinae</taxon>
        <taxon>Xenopus</taxon>
        <taxon>Xenopus</taxon>
    </lineage>
</organism>